<dbReference type="InterPro" id="IPR013328">
    <property type="entry name" value="6PGD_dom2"/>
</dbReference>
<dbReference type="Pfam" id="PF03446">
    <property type="entry name" value="NAD_binding_2"/>
    <property type="match status" value="1"/>
</dbReference>
<feature type="binding site" description="in other chain" evidence="13">
    <location>
        <position position="263"/>
    </location>
    <ligand>
        <name>substrate</name>
        <note>ligand shared between dimeric partners</note>
    </ligand>
</feature>
<gene>
    <name evidence="16" type="primary">gndA</name>
    <name evidence="16" type="ORF">E8A74_12345</name>
</gene>
<organism evidence="16 17">
    <name type="scientific">Polyangium fumosum</name>
    <dbReference type="NCBI Taxonomy" id="889272"/>
    <lineage>
        <taxon>Bacteria</taxon>
        <taxon>Pseudomonadati</taxon>
        <taxon>Myxococcota</taxon>
        <taxon>Polyangia</taxon>
        <taxon>Polyangiales</taxon>
        <taxon>Polyangiaceae</taxon>
        <taxon>Polyangium</taxon>
    </lineage>
</organism>
<dbReference type="UniPathway" id="UPA00115">
    <property type="reaction ID" value="UER00410"/>
</dbReference>
<evidence type="ECO:0000256" key="8">
    <source>
        <dbReference type="ARBA" id="ARBA00023064"/>
    </source>
</evidence>
<dbReference type="NCBIfam" id="NF006765">
    <property type="entry name" value="PRK09287.1"/>
    <property type="match status" value="1"/>
</dbReference>
<keyword evidence="17" id="KW-1185">Reference proteome</keyword>
<dbReference type="FunFam" id="1.10.1040.10:FF:000002">
    <property type="entry name" value="6-phosphogluconate dehydrogenase, decarboxylating"/>
    <property type="match status" value="1"/>
</dbReference>
<feature type="binding site" description="in other chain" evidence="13">
    <location>
        <position position="105"/>
    </location>
    <ligand>
        <name>substrate</name>
        <note>ligand shared between dimeric partners</note>
    </ligand>
</feature>
<comment type="caution">
    <text evidence="16">The sequence shown here is derived from an EMBL/GenBank/DDBJ whole genome shotgun (WGS) entry which is preliminary data.</text>
</comment>
<evidence type="ECO:0000256" key="2">
    <source>
        <dbReference type="ARBA" id="ARBA00004874"/>
    </source>
</evidence>
<evidence type="ECO:0000313" key="17">
    <source>
        <dbReference type="Proteomes" id="UP000309215"/>
    </source>
</evidence>
<evidence type="ECO:0000256" key="9">
    <source>
        <dbReference type="ARBA" id="ARBA00023126"/>
    </source>
</evidence>
<dbReference type="InterPro" id="IPR006183">
    <property type="entry name" value="Pgluconate_DH"/>
</dbReference>
<evidence type="ECO:0000259" key="15">
    <source>
        <dbReference type="SMART" id="SM01350"/>
    </source>
</evidence>
<feature type="active site" description="Proton acceptor" evidence="12">
    <location>
        <position position="185"/>
    </location>
</feature>
<dbReference type="GO" id="GO:0006098">
    <property type="term" value="P:pentose-phosphate shunt"/>
    <property type="evidence" value="ECO:0007669"/>
    <property type="project" value="UniProtKB-UniPathway"/>
</dbReference>
<dbReference type="GO" id="GO:0019521">
    <property type="term" value="P:D-gluconate metabolic process"/>
    <property type="evidence" value="ECO:0007669"/>
    <property type="project" value="UniProtKB-KW"/>
</dbReference>
<dbReference type="Proteomes" id="UP000309215">
    <property type="component" value="Unassembled WGS sequence"/>
</dbReference>
<dbReference type="PANTHER" id="PTHR11811">
    <property type="entry name" value="6-PHOSPHOGLUCONATE DEHYDROGENASE"/>
    <property type="match status" value="1"/>
</dbReference>
<sequence length="477" mass="52061">MEAAQAKIGLIGLGVMGENLALNIERHGFPIAVYNREPHKVDHLLATRAKGLRFVGAHNPAELARALERPRKIILLVKAGSPVDWTVEQIRPHLEPGDIIIDGGNSWYEDTERRQRELGASGIRFLGSGVSGGEEGALWGPSLMPGGERAAYEEIRPIWEAIAAKVDDGPCVTYMGPGGSGHFVKMVHNGIEYGDMQLIAEAYDILHRGLGFSADRLAEVFARWNEGVLSSFLIEITAKIFRAKDPETGAPLVDLILDKAGQKGTGLWTSKVALDLGVAIPTIDAAIMARLLSGRNNERIEAARILEGPRTGAFQGDENEIVAAVHDALYAAKICSYAQGMALLRAASDTFHWDLPLGEIARIWKGGCIIRAQFLDGIREAYAKRADLPNLLLDDRFREAMAKSQPGFRKAVAFAQGLGIPCLAFSSSLAYYDSYRSSRLPQNLTQAQRDYFGAHTYERIDKPELGAVHTDWPSLVG</sequence>
<feature type="binding site" description="in other chain" evidence="13">
    <location>
        <position position="290"/>
    </location>
    <ligand>
        <name>substrate</name>
        <note>ligand shared between dimeric partners</note>
    </ligand>
</feature>
<keyword evidence="9 11" id="KW-0570">Pentose shunt</keyword>
<evidence type="ECO:0000256" key="5">
    <source>
        <dbReference type="ARBA" id="ARBA00013011"/>
    </source>
</evidence>
<accession>A0A4U1JG44</accession>
<dbReference type="InterPro" id="IPR036291">
    <property type="entry name" value="NAD(P)-bd_dom_sf"/>
</dbReference>
<dbReference type="Gene3D" id="1.10.1040.10">
    <property type="entry name" value="N-(1-d-carboxylethyl)-l-norvaline Dehydrogenase, domain 2"/>
    <property type="match status" value="1"/>
</dbReference>
<evidence type="ECO:0000256" key="4">
    <source>
        <dbReference type="ARBA" id="ARBA00011738"/>
    </source>
</evidence>
<dbReference type="PIRSF" id="PIRSF000109">
    <property type="entry name" value="6PGD"/>
    <property type="match status" value="1"/>
</dbReference>
<dbReference type="GO" id="GO:0004616">
    <property type="term" value="F:phosphogluconate dehydrogenase (decarboxylating) activity"/>
    <property type="evidence" value="ECO:0007669"/>
    <property type="project" value="UniProtKB-EC"/>
</dbReference>
<feature type="binding site" description="in other chain" evidence="13">
    <location>
        <position position="193"/>
    </location>
    <ligand>
        <name>substrate</name>
        <note>ligand shared between dimeric partners</note>
    </ligand>
</feature>
<dbReference type="OrthoDB" id="9804542at2"/>
<feature type="binding site" description="in other chain" evidence="13">
    <location>
        <begin position="188"/>
        <end position="189"/>
    </location>
    <ligand>
        <name>substrate</name>
        <note>ligand shared between dimeric partners</note>
    </ligand>
</feature>
<dbReference type="Gene3D" id="3.40.50.720">
    <property type="entry name" value="NAD(P)-binding Rossmann-like Domain"/>
    <property type="match status" value="1"/>
</dbReference>
<keyword evidence="8 14" id="KW-0311">Gluconate utilization</keyword>
<dbReference type="InterPro" id="IPR008927">
    <property type="entry name" value="6-PGluconate_DH-like_C_sf"/>
</dbReference>
<evidence type="ECO:0000256" key="1">
    <source>
        <dbReference type="ARBA" id="ARBA00002526"/>
    </source>
</evidence>
<evidence type="ECO:0000256" key="6">
    <source>
        <dbReference type="ARBA" id="ARBA00018193"/>
    </source>
</evidence>
<comment type="subunit">
    <text evidence="4 11">Homodimer.</text>
</comment>
<dbReference type="InterPro" id="IPR006184">
    <property type="entry name" value="6PGdom_BS"/>
</dbReference>
<comment type="catalytic activity">
    <reaction evidence="10 11 14">
        <text>6-phospho-D-gluconate + NADP(+) = D-ribulose 5-phosphate + CO2 + NADPH</text>
        <dbReference type="Rhea" id="RHEA:10116"/>
        <dbReference type="ChEBI" id="CHEBI:16526"/>
        <dbReference type="ChEBI" id="CHEBI:57783"/>
        <dbReference type="ChEBI" id="CHEBI:58121"/>
        <dbReference type="ChEBI" id="CHEBI:58349"/>
        <dbReference type="ChEBI" id="CHEBI:58759"/>
        <dbReference type="EC" id="1.1.1.44"/>
    </reaction>
</comment>
<evidence type="ECO:0000256" key="12">
    <source>
        <dbReference type="PIRSR" id="PIRSR000109-1"/>
    </source>
</evidence>
<dbReference type="InterPro" id="IPR006113">
    <property type="entry name" value="6PGDH_Gnd/GntZ"/>
</dbReference>
<dbReference type="AlphaFoldDB" id="A0A4U1JG44"/>
<dbReference type="PRINTS" id="PR00076">
    <property type="entry name" value="6PGDHDRGNASE"/>
</dbReference>
<dbReference type="FunFam" id="3.40.50.720:FF:000007">
    <property type="entry name" value="6-phosphogluconate dehydrogenase, decarboxylating"/>
    <property type="match status" value="1"/>
</dbReference>
<reference evidence="16 17" key="1">
    <citation type="submission" date="2019-04" db="EMBL/GenBank/DDBJ databases">
        <authorList>
            <person name="Li Y."/>
            <person name="Wang J."/>
        </authorList>
    </citation>
    <scope>NUCLEOTIDE SEQUENCE [LARGE SCALE GENOMIC DNA]</scope>
    <source>
        <strain evidence="16 17">DSM 14668</strain>
    </source>
</reference>
<dbReference type="SUPFAM" id="SSF48179">
    <property type="entry name" value="6-phosphogluconate dehydrogenase C-terminal domain-like"/>
    <property type="match status" value="1"/>
</dbReference>
<evidence type="ECO:0000256" key="14">
    <source>
        <dbReference type="RuleBase" id="RU000485"/>
    </source>
</evidence>
<comment type="pathway">
    <text evidence="2 11 14">Carbohydrate degradation; pentose phosphate pathway; D-ribulose 5-phosphate from D-glucose 6-phosphate (oxidative stage): step 3/3.</text>
</comment>
<feature type="active site" description="Proton donor" evidence="12">
    <location>
        <position position="192"/>
    </location>
</feature>
<dbReference type="RefSeq" id="WP_136929181.1">
    <property type="nucleotide sequence ID" value="NZ_SSMQ01000010.1"/>
</dbReference>
<evidence type="ECO:0000256" key="13">
    <source>
        <dbReference type="PIRSR" id="PIRSR000109-2"/>
    </source>
</evidence>
<keyword evidence="7 11" id="KW-0560">Oxidoreductase</keyword>
<evidence type="ECO:0000256" key="10">
    <source>
        <dbReference type="ARBA" id="ARBA00048640"/>
    </source>
</evidence>
<proteinExistence type="inferred from homology"/>
<dbReference type="SMART" id="SM01350">
    <property type="entry name" value="6PGD"/>
    <property type="match status" value="1"/>
</dbReference>
<feature type="binding site" description="in other chain" evidence="13">
    <location>
        <begin position="131"/>
        <end position="133"/>
    </location>
    <ligand>
        <name>substrate</name>
        <note>ligand shared between dimeric partners</note>
    </ligand>
</feature>
<evidence type="ECO:0000256" key="7">
    <source>
        <dbReference type="ARBA" id="ARBA00023002"/>
    </source>
</evidence>
<comment type="function">
    <text evidence="1 11">Catalyzes the oxidative decarboxylation of 6-phosphogluconate to ribulose 5-phosphate and CO(2), with concomitant reduction of NADP to NADPH.</text>
</comment>
<dbReference type="SUPFAM" id="SSF51735">
    <property type="entry name" value="NAD(P)-binding Rossmann-fold domains"/>
    <property type="match status" value="1"/>
</dbReference>
<dbReference type="Pfam" id="PF00393">
    <property type="entry name" value="6PGD"/>
    <property type="match status" value="1"/>
</dbReference>
<evidence type="ECO:0000313" key="16">
    <source>
        <dbReference type="EMBL" id="TKD09508.1"/>
    </source>
</evidence>
<dbReference type="PROSITE" id="PS00461">
    <property type="entry name" value="6PGD"/>
    <property type="match status" value="1"/>
</dbReference>
<comment type="similarity">
    <text evidence="3 11 14">Belongs to the 6-phosphogluconate dehydrogenase family.</text>
</comment>
<dbReference type="InterPro" id="IPR006114">
    <property type="entry name" value="6PGDH_C"/>
</dbReference>
<dbReference type="EMBL" id="SSMQ01000010">
    <property type="protein sequence ID" value="TKD09508.1"/>
    <property type="molecule type" value="Genomic_DNA"/>
</dbReference>
<dbReference type="GO" id="GO:0050661">
    <property type="term" value="F:NADP binding"/>
    <property type="evidence" value="ECO:0007669"/>
    <property type="project" value="InterPro"/>
</dbReference>
<feature type="binding site" evidence="13">
    <location>
        <position position="455"/>
    </location>
    <ligand>
        <name>substrate</name>
        <note>ligand shared between dimeric partners</note>
    </ligand>
</feature>
<dbReference type="InterPro" id="IPR006115">
    <property type="entry name" value="6PGDH_NADP-bd"/>
</dbReference>
<dbReference type="EC" id="1.1.1.44" evidence="5 11"/>
<evidence type="ECO:0000256" key="11">
    <source>
        <dbReference type="PIRNR" id="PIRNR000109"/>
    </source>
</evidence>
<feature type="binding site" evidence="13">
    <location>
        <position position="449"/>
    </location>
    <ligand>
        <name>substrate</name>
        <note>ligand shared between dimeric partners</note>
    </ligand>
</feature>
<feature type="domain" description="6-phosphogluconate dehydrogenase C-terminal" evidence="15">
    <location>
        <begin position="181"/>
        <end position="473"/>
    </location>
</feature>
<keyword evidence="11 14" id="KW-0521">NADP</keyword>
<dbReference type="NCBIfam" id="TIGR00873">
    <property type="entry name" value="gnd"/>
    <property type="match status" value="1"/>
</dbReference>
<protein>
    <recommendedName>
        <fullName evidence="6 11">6-phosphogluconate dehydrogenase, decarboxylating</fullName>
        <ecNumber evidence="5 11">1.1.1.44</ecNumber>
    </recommendedName>
</protein>
<evidence type="ECO:0000256" key="3">
    <source>
        <dbReference type="ARBA" id="ARBA00008419"/>
    </source>
</evidence>
<dbReference type="Gene3D" id="1.20.5.320">
    <property type="entry name" value="6-Phosphogluconate Dehydrogenase, domain 3"/>
    <property type="match status" value="1"/>
</dbReference>
<name>A0A4U1JG44_9BACT</name>